<dbReference type="SMART" id="SM00448">
    <property type="entry name" value="REC"/>
    <property type="match status" value="1"/>
</dbReference>
<keyword evidence="8" id="KW-1185">Reference proteome</keyword>
<dbReference type="Pfam" id="PF12833">
    <property type="entry name" value="HTH_18"/>
    <property type="match status" value="1"/>
</dbReference>
<dbReference type="Pfam" id="PF17853">
    <property type="entry name" value="GGDEF_2"/>
    <property type="match status" value="1"/>
</dbReference>
<dbReference type="InterPro" id="IPR041522">
    <property type="entry name" value="CdaR_GGDEF"/>
</dbReference>
<dbReference type="Pfam" id="PF00072">
    <property type="entry name" value="Response_reg"/>
    <property type="match status" value="1"/>
</dbReference>
<dbReference type="Gene3D" id="1.10.10.60">
    <property type="entry name" value="Homeodomain-like"/>
    <property type="match status" value="2"/>
</dbReference>
<keyword evidence="4" id="KW-0597">Phosphoprotein</keyword>
<evidence type="ECO:0000256" key="3">
    <source>
        <dbReference type="ARBA" id="ARBA00023163"/>
    </source>
</evidence>
<evidence type="ECO:0000313" key="8">
    <source>
        <dbReference type="Proteomes" id="UP001595755"/>
    </source>
</evidence>
<dbReference type="SUPFAM" id="SSF46689">
    <property type="entry name" value="Homeodomain-like"/>
    <property type="match status" value="2"/>
</dbReference>
<dbReference type="RefSeq" id="WP_204606292.1">
    <property type="nucleotide sequence ID" value="NZ_JBHSED010000035.1"/>
</dbReference>
<sequence length="524" mass="58619">MLRLLIVDDEFHIREGLRRLVVQTGLPIEVAAVAEDGETAIRLFEEQKPDIVLLDINLPDRSGLEVARRIREEDETIPLLFLTGYESMAYIREAIGLGAIDYLLKPVEREELAKGLRRAQDSVARRRREAEGQEREHSRHRSIAREYALLDLLLQRRPILDALGDINTGRTGLLPGVSCAVVCCDLDIMPVHVEEGGGKQLYGYAFGKLVIEAASSVAGTLGAAVASDRVAVVLGNASSASIAEVVVQIRSALKSYLGVSATMGISRVVGDVHRLPEAYREAVHAAEYKGWIGNGQIIPYELVRTTDIAQRTLLEKELLLISEIRAGNDGAVNAILREWTAQLEQLPCKQVKMMATQLVLFVMRILESQGARPREQGEVCQDPLLALSRMNSFHEIIHFVTDYFLKVGRWIREAGETTVPRMFEQAKAWIREHLHEDPSLNTLAKHLHLSPKYLSSRFKQVTGESFGDFLTRARFERARELLLDPGRKVGEIAEAVGFGDTNYFSIAFKKQTGYTPTEFRKRSL</sequence>
<organism evidence="7 8">
    <name type="scientific">Cohnella boryungensis</name>
    <dbReference type="NCBI Taxonomy" id="768479"/>
    <lineage>
        <taxon>Bacteria</taxon>
        <taxon>Bacillati</taxon>
        <taxon>Bacillota</taxon>
        <taxon>Bacilli</taxon>
        <taxon>Bacillales</taxon>
        <taxon>Paenibacillaceae</taxon>
        <taxon>Cohnella</taxon>
    </lineage>
</organism>
<evidence type="ECO:0000259" key="5">
    <source>
        <dbReference type="PROSITE" id="PS01124"/>
    </source>
</evidence>
<proteinExistence type="predicted"/>
<dbReference type="SMART" id="SM00342">
    <property type="entry name" value="HTH_ARAC"/>
    <property type="match status" value="1"/>
</dbReference>
<name>A0ABV8SDZ3_9BACL</name>
<feature type="domain" description="HTH araC/xylS-type" evidence="5">
    <location>
        <begin position="424"/>
        <end position="522"/>
    </location>
</feature>
<dbReference type="SUPFAM" id="SSF52172">
    <property type="entry name" value="CheY-like"/>
    <property type="match status" value="1"/>
</dbReference>
<evidence type="ECO:0000313" key="7">
    <source>
        <dbReference type="EMBL" id="MFC4305138.1"/>
    </source>
</evidence>
<dbReference type="InterPro" id="IPR001789">
    <property type="entry name" value="Sig_transdc_resp-reg_receiver"/>
</dbReference>
<dbReference type="Gene3D" id="3.40.50.2300">
    <property type="match status" value="1"/>
</dbReference>
<keyword evidence="2" id="KW-0238">DNA-binding</keyword>
<evidence type="ECO:0000256" key="1">
    <source>
        <dbReference type="ARBA" id="ARBA00023015"/>
    </source>
</evidence>
<dbReference type="PROSITE" id="PS50110">
    <property type="entry name" value="RESPONSE_REGULATORY"/>
    <property type="match status" value="1"/>
</dbReference>
<feature type="domain" description="Response regulatory" evidence="6">
    <location>
        <begin position="3"/>
        <end position="120"/>
    </location>
</feature>
<dbReference type="Proteomes" id="UP001595755">
    <property type="component" value="Unassembled WGS sequence"/>
</dbReference>
<dbReference type="EMBL" id="JBHSED010000035">
    <property type="protein sequence ID" value="MFC4305138.1"/>
    <property type="molecule type" value="Genomic_DNA"/>
</dbReference>
<evidence type="ECO:0000259" key="6">
    <source>
        <dbReference type="PROSITE" id="PS50110"/>
    </source>
</evidence>
<dbReference type="InterPro" id="IPR020449">
    <property type="entry name" value="Tscrpt_reg_AraC-type_HTH"/>
</dbReference>
<accession>A0ABV8SDZ3</accession>
<dbReference type="InterPro" id="IPR009057">
    <property type="entry name" value="Homeodomain-like_sf"/>
</dbReference>
<feature type="modified residue" description="4-aspartylphosphate" evidence="4">
    <location>
        <position position="55"/>
    </location>
</feature>
<evidence type="ECO:0000256" key="4">
    <source>
        <dbReference type="PROSITE-ProRule" id="PRU00169"/>
    </source>
</evidence>
<dbReference type="PRINTS" id="PR00032">
    <property type="entry name" value="HTHARAC"/>
</dbReference>
<gene>
    <name evidence="7" type="ORF">ACFO1S_17020</name>
</gene>
<dbReference type="PANTHER" id="PTHR43280">
    <property type="entry name" value="ARAC-FAMILY TRANSCRIPTIONAL REGULATOR"/>
    <property type="match status" value="1"/>
</dbReference>
<protein>
    <submittedName>
        <fullName evidence="7">Response regulator</fullName>
    </submittedName>
</protein>
<dbReference type="InterPro" id="IPR011006">
    <property type="entry name" value="CheY-like_superfamily"/>
</dbReference>
<dbReference type="PROSITE" id="PS01124">
    <property type="entry name" value="HTH_ARAC_FAMILY_2"/>
    <property type="match status" value="1"/>
</dbReference>
<dbReference type="InterPro" id="IPR018060">
    <property type="entry name" value="HTH_AraC"/>
</dbReference>
<comment type="caution">
    <text evidence="7">The sequence shown here is derived from an EMBL/GenBank/DDBJ whole genome shotgun (WGS) entry which is preliminary data.</text>
</comment>
<reference evidence="8" key="1">
    <citation type="journal article" date="2019" name="Int. J. Syst. Evol. Microbiol.">
        <title>The Global Catalogue of Microorganisms (GCM) 10K type strain sequencing project: providing services to taxonomists for standard genome sequencing and annotation.</title>
        <authorList>
            <consortium name="The Broad Institute Genomics Platform"/>
            <consortium name="The Broad Institute Genome Sequencing Center for Infectious Disease"/>
            <person name="Wu L."/>
            <person name="Ma J."/>
        </authorList>
    </citation>
    <scope>NUCLEOTIDE SEQUENCE [LARGE SCALE GENOMIC DNA]</scope>
    <source>
        <strain evidence="8">CGMCC 4.1641</strain>
    </source>
</reference>
<keyword evidence="3" id="KW-0804">Transcription</keyword>
<keyword evidence="1" id="KW-0805">Transcription regulation</keyword>
<dbReference type="PANTHER" id="PTHR43280:SF28">
    <property type="entry name" value="HTH-TYPE TRANSCRIPTIONAL ACTIVATOR RHAS"/>
    <property type="match status" value="1"/>
</dbReference>
<dbReference type="CDD" id="cd17536">
    <property type="entry name" value="REC_YesN-like"/>
    <property type="match status" value="1"/>
</dbReference>
<evidence type="ECO:0000256" key="2">
    <source>
        <dbReference type="ARBA" id="ARBA00023125"/>
    </source>
</evidence>